<keyword evidence="2" id="KW-0812">Transmembrane</keyword>
<gene>
    <name evidence="4" type="ORF">CYL20_25145</name>
</gene>
<proteinExistence type="predicted"/>
<keyword evidence="2" id="KW-0472">Membrane</keyword>
<feature type="coiled-coil region" evidence="1">
    <location>
        <begin position="151"/>
        <end position="186"/>
    </location>
</feature>
<keyword evidence="2" id="KW-1133">Transmembrane helix</keyword>
<dbReference type="Proteomes" id="UP000237830">
    <property type="component" value="Chromosome"/>
</dbReference>
<feature type="transmembrane region" description="Helical" evidence="2">
    <location>
        <begin position="264"/>
        <end position="284"/>
    </location>
</feature>
<dbReference type="InterPro" id="IPR046159">
    <property type="entry name" value="DUF6161"/>
</dbReference>
<sequence length="361" mass="41126">MQEERKNFNHDERFQKLRKMSDHSLADWLNDEELFWTNIKTVLNKTHEDEDSITLVSQYLEAIGGAALLFGSLDEIENFHAATPIPFHDEGPLSYKLLDLANRGQFALAICIFQMNLNRVSDTYTKGYETYLKELEKSFFEKMDQEKNSFTADLETKITNLNDSIKNTQQATSNKLEAELNSSKEEIFNTVAAANSAIFSAEPVQYWVEREAKHKKKANTYFRFITAAAVIFTATLVMLTISVYKNGETYEIAGIPITLPAEKFSIALLIIATTASIWLVRVLVKLMMTNLALEIEALERSTMIKTFIAMDKAKAEHASEIRMLFYSTLFKPSNNTLTDDSTSPEYIRIIEAMLQKKTPSN</sequence>
<dbReference type="AlphaFoldDB" id="A0A2L1JJ80"/>
<keyword evidence="1" id="KW-0175">Coiled coil</keyword>
<accession>A0A2L1JJ80</accession>
<reference evidence="4 5" key="1">
    <citation type="submission" date="2017-12" db="EMBL/GenBank/DDBJ databases">
        <title>Genome sequence of Pseudomonas palleroniana MAB3.</title>
        <authorList>
            <person name="Nascimento F.X."/>
        </authorList>
    </citation>
    <scope>NUCLEOTIDE SEQUENCE [LARGE SCALE GENOMIC DNA]</scope>
    <source>
        <strain evidence="4 5">MAB3</strain>
    </source>
</reference>
<evidence type="ECO:0000256" key="1">
    <source>
        <dbReference type="SAM" id="Coils"/>
    </source>
</evidence>
<feature type="domain" description="DUF6161" evidence="3">
    <location>
        <begin position="133"/>
        <end position="343"/>
    </location>
</feature>
<dbReference type="RefSeq" id="WP_104996214.1">
    <property type="nucleotide sequence ID" value="NZ_CP025494.1"/>
</dbReference>
<name>A0A2L1JJ80_9PSED</name>
<organism evidence="4 5">
    <name type="scientific">Pseudomonas palleroniana</name>
    <dbReference type="NCBI Taxonomy" id="191390"/>
    <lineage>
        <taxon>Bacteria</taxon>
        <taxon>Pseudomonadati</taxon>
        <taxon>Pseudomonadota</taxon>
        <taxon>Gammaproteobacteria</taxon>
        <taxon>Pseudomonadales</taxon>
        <taxon>Pseudomonadaceae</taxon>
        <taxon>Pseudomonas</taxon>
    </lineage>
</organism>
<evidence type="ECO:0000259" key="3">
    <source>
        <dbReference type="Pfam" id="PF19658"/>
    </source>
</evidence>
<evidence type="ECO:0000313" key="5">
    <source>
        <dbReference type="Proteomes" id="UP000237830"/>
    </source>
</evidence>
<feature type="transmembrane region" description="Helical" evidence="2">
    <location>
        <begin position="220"/>
        <end position="244"/>
    </location>
</feature>
<evidence type="ECO:0000313" key="4">
    <source>
        <dbReference type="EMBL" id="AVE08547.1"/>
    </source>
</evidence>
<dbReference type="Pfam" id="PF19658">
    <property type="entry name" value="DUF6161"/>
    <property type="match status" value="1"/>
</dbReference>
<protein>
    <recommendedName>
        <fullName evidence="3">DUF6161 domain-containing protein</fullName>
    </recommendedName>
</protein>
<dbReference type="EMBL" id="CP025494">
    <property type="protein sequence ID" value="AVE08547.1"/>
    <property type="molecule type" value="Genomic_DNA"/>
</dbReference>
<evidence type="ECO:0000256" key="2">
    <source>
        <dbReference type="SAM" id="Phobius"/>
    </source>
</evidence>